<sequence length="1320" mass="148781">MISFEGRFKSRRQPPYVAAKNNYRCPQTDLCKRETTSRELIQKNQEERRKRERQNRELQAAIRIQSFIRGVLCRRATRKFVRQSFGALSAQLSLTGGTQLGRQAWDQSFRACLRAFKFLGPNGALTEEVMMVCQLLLSTEGRRAFSDWLTSEKDSILNTVSHILDDLLGYLRRLPPGSPSDLYVLPVRILEVLLSPNHQTDLPEGRRSPLSANIQALTLRRMVLHLCKRGYFRSIALLIERQTTSYVSAAEAAEGEEADLDPEEFSRQPKHRAMLDLLQIPFQHYTLSNTPSTDQLTTDFLSAALTDSLSANAEDKYAVSVKISRLVIPTILEAIPSELLIGQLFTAASRAEASGRATTEGLRPTLALLHYFVREVVPGLINMEDTSLSSLASRQVQHHRKMETTSPSSDIIMTEEEPVELLWASTATTTVSEFAPLQTSHVLASLRIMAWMFRALMRARCMPSHFSPPFPPTPLQLTGDDSLSDEDDEEDEQDELERLSSTYLSSEKHRPPTDNAMSDFVPAWPSQVAEVFSGLQTCLPSLAFVALQSLYSAQTPAEPILPMAETIATLYYMLAFVKCASANSLIPLHSVLSQFPAFLSDLWHLAESMDDTLVANARAPLEDAEKWRPRVKLFDFVSSGEIDCLPPKIDRYTAVVLTFVNCLRHRLLCLTDVEISGEEDGQAQADGTAVAGCGFSPRDLLYIGGRLRDFMLGLISLAHPARRPSLDEMRSAVAMTVGGGGAVTGTAESSSSSSSSSSLLAVLERVQKRAENSIVGRPSFGQLGSSISRHSEAAVILRWELKRWSLLFCHVQRLVMLIFDWDRRTHRQLLPSSQESDATIGEDSLWLKPDCLSIFHLDRLPRWLRQADNCAVALAKAPFGYYSLLNPDKDDDASTDMSFRDWRQMTTLIEMPFVISFWRRVQIFQAVVRAHRQSIQSSRVPSLDFMQAITEPADHMQPVRVRVRRDYLYEDAFENLSKENAPSLRPRLNVVFFNQANVEEMGFDGGGLSREFLTEVIQSGFNPTRGYFLYTDDNTLYPNPNASALGEDYLKHYYFLGRMLGKALYEGMLVEIRFAHFFLAKLVSRTGGSLGFDYLHSLDRELYRQLCNLKKYRGNVRDLELDFTIVQDNFGESKVVELKPGGGSIPVTEATRVEYIHLVANYKLNRQIYPQSRAFIAGVTDVVYLEWLRLFDAEELQVLISGADTDISVEDLRQHTVYVGSLENPDYQKTVDDFWSILSTFSESQKRDLLRFATACSRPPMFGFRDLQPPFSIQIVPDITRLPTSSTCMNLLKLPAYADKAVLQERLLYALNSNAGFEYS</sequence>
<evidence type="ECO:0000256" key="5">
    <source>
        <dbReference type="ARBA" id="ARBA00022786"/>
    </source>
</evidence>
<name>A0A0X3NMK5_SCHSO</name>
<keyword evidence="4" id="KW-0808">Transferase</keyword>
<dbReference type="GO" id="GO:0016874">
    <property type="term" value="F:ligase activity"/>
    <property type="evidence" value="ECO:0007669"/>
    <property type="project" value="UniProtKB-KW"/>
</dbReference>
<keyword evidence="7" id="KW-0175">Coiled coil</keyword>
<evidence type="ECO:0000256" key="2">
    <source>
        <dbReference type="ARBA" id="ARBA00004906"/>
    </source>
</evidence>
<evidence type="ECO:0000259" key="9">
    <source>
        <dbReference type="PROSITE" id="PS50237"/>
    </source>
</evidence>
<dbReference type="CDD" id="cd00078">
    <property type="entry name" value="HECTc"/>
    <property type="match status" value="1"/>
</dbReference>
<dbReference type="EC" id="2.3.2.26" evidence="3"/>
<dbReference type="CDD" id="cd23766">
    <property type="entry name" value="IQCG"/>
    <property type="match status" value="1"/>
</dbReference>
<reference evidence="10" key="1">
    <citation type="submission" date="2016-01" db="EMBL/GenBank/DDBJ databases">
        <title>Reference transcriptome for the parasite Schistocephalus solidus: insights into the molecular evolution of parasitism.</title>
        <authorList>
            <person name="Hebert F.O."/>
            <person name="Grambauer S."/>
            <person name="Barber I."/>
            <person name="Landry C.R."/>
            <person name="Aubin-Horth N."/>
        </authorList>
    </citation>
    <scope>NUCLEOTIDE SEQUENCE</scope>
</reference>
<dbReference type="GO" id="GO:0006511">
    <property type="term" value="P:ubiquitin-dependent protein catabolic process"/>
    <property type="evidence" value="ECO:0007669"/>
    <property type="project" value="TreeGrafter"/>
</dbReference>
<feature type="compositionally biased region" description="Acidic residues" evidence="8">
    <location>
        <begin position="482"/>
        <end position="495"/>
    </location>
</feature>
<feature type="region of interest" description="Disordered" evidence="8">
    <location>
        <begin position="468"/>
        <end position="512"/>
    </location>
</feature>
<evidence type="ECO:0000256" key="6">
    <source>
        <dbReference type="PROSITE-ProRule" id="PRU00104"/>
    </source>
</evidence>
<keyword evidence="10" id="KW-0436">Ligase</keyword>
<dbReference type="PANTHER" id="PTHR45700:SF2">
    <property type="entry name" value="UBIQUITIN-PROTEIN LIGASE E3C"/>
    <property type="match status" value="1"/>
</dbReference>
<dbReference type="FunFam" id="3.30.2160.10:FF:000002">
    <property type="entry name" value="Putative Ubiquitin-protein ligase E3C"/>
    <property type="match status" value="1"/>
</dbReference>
<protein>
    <recommendedName>
        <fullName evidence="3">HECT-type E3 ubiquitin transferase</fullName>
        <ecNumber evidence="3">2.3.2.26</ecNumber>
    </recommendedName>
</protein>
<dbReference type="SUPFAM" id="SSF56204">
    <property type="entry name" value="Hect, E3 ligase catalytic domain"/>
    <property type="match status" value="1"/>
</dbReference>
<dbReference type="PROSITE" id="PS50237">
    <property type="entry name" value="HECT"/>
    <property type="match status" value="1"/>
</dbReference>
<evidence type="ECO:0000256" key="4">
    <source>
        <dbReference type="ARBA" id="ARBA00022679"/>
    </source>
</evidence>
<feature type="active site" description="Glycyl thioester intermediate" evidence="6">
    <location>
        <position position="1288"/>
    </location>
</feature>
<dbReference type="InterPro" id="IPR000048">
    <property type="entry name" value="IQ_motif_EF-hand-BS"/>
</dbReference>
<comment type="pathway">
    <text evidence="2">Protein modification; protein ubiquitination.</text>
</comment>
<accession>A0A0X3NMK5</accession>
<dbReference type="PANTHER" id="PTHR45700">
    <property type="entry name" value="UBIQUITIN-PROTEIN LIGASE E3C"/>
    <property type="match status" value="1"/>
</dbReference>
<evidence type="ECO:0000256" key="1">
    <source>
        <dbReference type="ARBA" id="ARBA00000885"/>
    </source>
</evidence>
<proteinExistence type="predicted"/>
<evidence type="ECO:0000313" key="10">
    <source>
        <dbReference type="EMBL" id="JAP38887.1"/>
    </source>
</evidence>
<dbReference type="Pfam" id="PF00632">
    <property type="entry name" value="HECT"/>
    <property type="match status" value="1"/>
</dbReference>
<evidence type="ECO:0000256" key="8">
    <source>
        <dbReference type="SAM" id="MobiDB-lite"/>
    </source>
</evidence>
<dbReference type="PROSITE" id="PS50096">
    <property type="entry name" value="IQ"/>
    <property type="match status" value="1"/>
</dbReference>
<evidence type="ECO:0000256" key="7">
    <source>
        <dbReference type="SAM" id="Coils"/>
    </source>
</evidence>
<dbReference type="InterPro" id="IPR000569">
    <property type="entry name" value="HECT_dom"/>
</dbReference>
<gene>
    <name evidence="10" type="primary">UBE3C</name>
    <name evidence="10" type="ORF">TR126926</name>
</gene>
<dbReference type="GO" id="GO:0000209">
    <property type="term" value="P:protein polyubiquitination"/>
    <property type="evidence" value="ECO:0007669"/>
    <property type="project" value="InterPro"/>
</dbReference>
<dbReference type="SMART" id="SM00119">
    <property type="entry name" value="HECTc"/>
    <property type="match status" value="1"/>
</dbReference>
<dbReference type="Gene3D" id="3.30.2160.10">
    <property type="entry name" value="Hect, E3 ligase catalytic domain"/>
    <property type="match status" value="1"/>
</dbReference>
<dbReference type="SMART" id="SM00015">
    <property type="entry name" value="IQ"/>
    <property type="match status" value="1"/>
</dbReference>
<feature type="coiled-coil region" evidence="7">
    <location>
        <begin position="37"/>
        <end position="64"/>
    </location>
</feature>
<dbReference type="Gene3D" id="3.30.2410.10">
    <property type="entry name" value="Hect, E3 ligase catalytic domain"/>
    <property type="match status" value="1"/>
</dbReference>
<organism evidence="10">
    <name type="scientific">Schistocephalus solidus</name>
    <name type="common">Tapeworm</name>
    <dbReference type="NCBI Taxonomy" id="70667"/>
    <lineage>
        <taxon>Eukaryota</taxon>
        <taxon>Metazoa</taxon>
        <taxon>Spiralia</taxon>
        <taxon>Lophotrochozoa</taxon>
        <taxon>Platyhelminthes</taxon>
        <taxon>Cestoda</taxon>
        <taxon>Eucestoda</taxon>
        <taxon>Diphyllobothriidea</taxon>
        <taxon>Diphyllobothriidae</taxon>
        <taxon>Schistocephalus</taxon>
    </lineage>
</organism>
<dbReference type="InterPro" id="IPR035983">
    <property type="entry name" value="Hect_E3_ubiquitin_ligase"/>
</dbReference>
<evidence type="ECO:0000256" key="3">
    <source>
        <dbReference type="ARBA" id="ARBA00012485"/>
    </source>
</evidence>
<dbReference type="Gene3D" id="3.90.1750.10">
    <property type="entry name" value="Hect, E3 ligase catalytic domains"/>
    <property type="match status" value="1"/>
</dbReference>
<dbReference type="EMBL" id="GEEE01024338">
    <property type="protein sequence ID" value="JAP38887.1"/>
    <property type="molecule type" value="Transcribed_RNA"/>
</dbReference>
<dbReference type="GO" id="GO:0061630">
    <property type="term" value="F:ubiquitin protein ligase activity"/>
    <property type="evidence" value="ECO:0007669"/>
    <property type="project" value="UniProtKB-EC"/>
</dbReference>
<keyword evidence="5 6" id="KW-0833">Ubl conjugation pathway</keyword>
<comment type="catalytic activity">
    <reaction evidence="1">
        <text>S-ubiquitinyl-[E2 ubiquitin-conjugating enzyme]-L-cysteine + [acceptor protein]-L-lysine = [E2 ubiquitin-conjugating enzyme]-L-cysteine + N(6)-ubiquitinyl-[acceptor protein]-L-lysine.</text>
        <dbReference type="EC" id="2.3.2.26"/>
    </reaction>
</comment>
<feature type="domain" description="HECT" evidence="9">
    <location>
        <begin position="980"/>
        <end position="1320"/>
    </location>
</feature>
<dbReference type="InterPro" id="IPR044611">
    <property type="entry name" value="E3A/B/C-like"/>
</dbReference>